<dbReference type="PANTHER" id="PTHR34387">
    <property type="entry name" value="SLR1258 PROTEIN"/>
    <property type="match status" value="1"/>
</dbReference>
<keyword evidence="1" id="KW-0732">Signal</keyword>
<dbReference type="InterPro" id="IPR007497">
    <property type="entry name" value="SIMPL/DUF541"/>
</dbReference>
<dbReference type="Gene3D" id="3.30.110.170">
    <property type="entry name" value="Protein of unknown function (DUF541), domain 1"/>
    <property type="match status" value="1"/>
</dbReference>
<feature type="signal peptide" evidence="1">
    <location>
        <begin position="1"/>
        <end position="25"/>
    </location>
</feature>
<evidence type="ECO:0000313" key="3">
    <source>
        <dbReference type="Proteomes" id="UP001472866"/>
    </source>
</evidence>
<reference evidence="2 3" key="1">
    <citation type="submission" date="2024-03" db="EMBL/GenBank/DDBJ databases">
        <title>Complete genome sequence of the green alga Chloropicon roscoffensis RCC1871.</title>
        <authorList>
            <person name="Lemieux C."/>
            <person name="Pombert J.-F."/>
            <person name="Otis C."/>
            <person name="Turmel M."/>
        </authorList>
    </citation>
    <scope>NUCLEOTIDE SEQUENCE [LARGE SCALE GENOMIC DNA]</scope>
    <source>
        <strain evidence="2 3">RCC1871</strain>
    </source>
</reference>
<sequence length="290" mass="30931">MAAKGLLGTLLLTIALAALASQAAAQTLRPPIEGNAMRPPPPPADGLARPGKLTLTGEGNLETEPDMVRISVDLEAQERKDSQADDEIDLAAAASTATDLHLKASQGFLASLKELGIPDANITTTALTLSPITNWTNGQSETVGYEARSSLEIEMSASGKLEAAIIKASQDNLAEGVTVNVGAFRPYVSEERMLQLEQDLFDKAMADVTRKAEMFARGAQRTLGPVMRMSDSPMENEAPPVVLRPDNFAMQRAMFADAELGGAAPQAPEMDVPLGMHKLSKQIYLEYSLL</sequence>
<name>A0AAX4PF16_9CHLO</name>
<accession>A0AAX4PF16</accession>
<proteinExistence type="predicted"/>
<dbReference type="Pfam" id="PF04402">
    <property type="entry name" value="SIMPL"/>
    <property type="match status" value="1"/>
</dbReference>
<dbReference type="PANTHER" id="PTHR34387:SF2">
    <property type="entry name" value="SLR1258 PROTEIN"/>
    <property type="match status" value="1"/>
</dbReference>
<protein>
    <submittedName>
        <fullName evidence="2">DUF541 domain-containing protein</fullName>
    </submittedName>
</protein>
<evidence type="ECO:0000256" key="1">
    <source>
        <dbReference type="SAM" id="SignalP"/>
    </source>
</evidence>
<dbReference type="Gene3D" id="3.30.70.2970">
    <property type="entry name" value="Protein of unknown function (DUF541), domain 2"/>
    <property type="match status" value="1"/>
</dbReference>
<keyword evidence="3" id="KW-1185">Reference proteome</keyword>
<dbReference type="AlphaFoldDB" id="A0AAX4PF16"/>
<dbReference type="Proteomes" id="UP001472866">
    <property type="component" value="Chromosome 09"/>
</dbReference>
<feature type="chain" id="PRO_5043455657" evidence="1">
    <location>
        <begin position="26"/>
        <end position="290"/>
    </location>
</feature>
<gene>
    <name evidence="2" type="ORF">HKI87_09g57900</name>
</gene>
<dbReference type="EMBL" id="CP151509">
    <property type="protein sequence ID" value="WZN64235.1"/>
    <property type="molecule type" value="Genomic_DNA"/>
</dbReference>
<evidence type="ECO:0000313" key="2">
    <source>
        <dbReference type="EMBL" id="WZN64235.1"/>
    </source>
</evidence>
<organism evidence="2 3">
    <name type="scientific">Chloropicon roscoffensis</name>
    <dbReference type="NCBI Taxonomy" id="1461544"/>
    <lineage>
        <taxon>Eukaryota</taxon>
        <taxon>Viridiplantae</taxon>
        <taxon>Chlorophyta</taxon>
        <taxon>Chloropicophyceae</taxon>
        <taxon>Chloropicales</taxon>
        <taxon>Chloropicaceae</taxon>
        <taxon>Chloropicon</taxon>
    </lineage>
</organism>
<dbReference type="InterPro" id="IPR052022">
    <property type="entry name" value="26kDa_periplasmic_antigen"/>
</dbReference>
<dbReference type="GO" id="GO:0006974">
    <property type="term" value="P:DNA damage response"/>
    <property type="evidence" value="ECO:0007669"/>
    <property type="project" value="TreeGrafter"/>
</dbReference>